<keyword evidence="3" id="KW-1185">Reference proteome</keyword>
<feature type="transmembrane region" description="Helical" evidence="1">
    <location>
        <begin position="12"/>
        <end position="32"/>
    </location>
</feature>
<keyword evidence="1" id="KW-0472">Membrane</keyword>
<reference evidence="2 3" key="2">
    <citation type="submission" date="2019-09" db="EMBL/GenBank/DDBJ databases">
        <authorList>
            <person name="Jin C."/>
        </authorList>
    </citation>
    <scope>NUCLEOTIDE SEQUENCE [LARGE SCALE GENOMIC DNA]</scope>
    <source>
        <strain evidence="2 3">BN140078</strain>
    </source>
</reference>
<dbReference type="RefSeq" id="WP_149836024.1">
    <property type="nucleotide sequence ID" value="NZ_VUOC01000001.1"/>
</dbReference>
<sequence>MRKPSSIQKVIKIALIVIGSFVLVVVGTGLYLSHRWSNTLRSQLKDYVKEMSDSLYELHYERVQLNILSGSLTLDSVSLVTDTVVYHRLQQQQRAPSLLYAFSADRVSLQYFKAWRYFLKKELSAGALVLESPSVVLERDSRNIDTSRHRPAYENLATRIKSLSIGTLTLDSTNLKYTLIKKDSGLVITQLHRLSIHVKDLLIDSMAMVDPTRFLYARNYELYLKDYRHRTKDSLYWMMVRDVSYSAAESTLRIGQFSVEPRYKPAEFDRKVQFQRDRYDIKLNDIVAKGLEPYALLQEQQLWAKHINIANGVFDIYHNRSLPSSPGTRLGQFPHQLLYKMSLPVYVDTLVGNKVDLSYKEVNPKSQQAGTLLFKQVHGVFRNITNIDSMIKKDRHLIADMDAVFMRSGKLRARFDFHLGDPQGGFAISGQLKNMDGRELTPITRPLALVEIKSANIQDVSFTMQGNERAASAEVKFIYDHLRVSILKKDDETHELKKKGLLSLFANAIAIKDSNPTDNGKLHIAHVNYPRDPKKSFFNLVWKTLFTGVKETAISGSVPL</sequence>
<organism evidence="2 3">
    <name type="scientific">Chitinophaga agrisoli</name>
    <dbReference type="NCBI Taxonomy" id="2607653"/>
    <lineage>
        <taxon>Bacteria</taxon>
        <taxon>Pseudomonadati</taxon>
        <taxon>Bacteroidota</taxon>
        <taxon>Chitinophagia</taxon>
        <taxon>Chitinophagales</taxon>
        <taxon>Chitinophagaceae</taxon>
        <taxon>Chitinophaga</taxon>
    </lineage>
</organism>
<gene>
    <name evidence="2" type="ORF">F0L74_01235</name>
</gene>
<keyword evidence="1" id="KW-0812">Transmembrane</keyword>
<evidence type="ECO:0000256" key="1">
    <source>
        <dbReference type="SAM" id="Phobius"/>
    </source>
</evidence>
<evidence type="ECO:0000313" key="2">
    <source>
        <dbReference type="EMBL" id="KAA2244627.1"/>
    </source>
</evidence>
<dbReference type="Proteomes" id="UP000324611">
    <property type="component" value="Unassembled WGS sequence"/>
</dbReference>
<proteinExistence type="predicted"/>
<evidence type="ECO:0008006" key="4">
    <source>
        <dbReference type="Google" id="ProtNLM"/>
    </source>
</evidence>
<name>A0A5B2W2B4_9BACT</name>
<keyword evidence="1" id="KW-1133">Transmembrane helix</keyword>
<protein>
    <recommendedName>
        <fullName evidence="4">AsmA-like protein</fullName>
    </recommendedName>
</protein>
<comment type="caution">
    <text evidence="2">The sequence shown here is derived from an EMBL/GenBank/DDBJ whole genome shotgun (WGS) entry which is preliminary data.</text>
</comment>
<accession>A0A5B2W2B4</accession>
<evidence type="ECO:0000313" key="3">
    <source>
        <dbReference type="Proteomes" id="UP000324611"/>
    </source>
</evidence>
<dbReference type="EMBL" id="VUOC01000001">
    <property type="protein sequence ID" value="KAA2244627.1"/>
    <property type="molecule type" value="Genomic_DNA"/>
</dbReference>
<dbReference type="AlphaFoldDB" id="A0A5B2W2B4"/>
<reference evidence="2 3" key="1">
    <citation type="submission" date="2019-09" db="EMBL/GenBank/DDBJ databases">
        <title>Chitinophaga ginsengihumi sp. nov., isolated from soil of ginseng rhizosphere.</title>
        <authorList>
            <person name="Lee J."/>
        </authorList>
    </citation>
    <scope>NUCLEOTIDE SEQUENCE [LARGE SCALE GENOMIC DNA]</scope>
    <source>
        <strain evidence="2 3">BN140078</strain>
    </source>
</reference>